<evidence type="ECO:0000256" key="2">
    <source>
        <dbReference type="ARBA" id="ARBA00023210"/>
    </source>
</evidence>
<dbReference type="Proteomes" id="UP000199006">
    <property type="component" value="Unassembled WGS sequence"/>
</dbReference>
<name>A0A1I4I625_9FIRM</name>
<dbReference type="Pfam" id="PF04026">
    <property type="entry name" value="SpoVG"/>
    <property type="match status" value="1"/>
</dbReference>
<dbReference type="InterPro" id="IPR036751">
    <property type="entry name" value="SpoVG_sf"/>
</dbReference>
<dbReference type="Gene3D" id="3.30.1120.40">
    <property type="entry name" value="Stage V sporulation protein G"/>
    <property type="match status" value="1"/>
</dbReference>
<dbReference type="AlphaFoldDB" id="A0A1I4I625"/>
<keyword evidence="1" id="KW-0132">Cell division</keyword>
<dbReference type="InterPro" id="IPR007170">
    <property type="entry name" value="SpoVG"/>
</dbReference>
<evidence type="ECO:0000256" key="1">
    <source>
        <dbReference type="ARBA" id="ARBA00022618"/>
    </source>
</evidence>
<dbReference type="SUPFAM" id="SSF160537">
    <property type="entry name" value="SpoVG-like"/>
    <property type="match status" value="1"/>
</dbReference>
<keyword evidence="3" id="KW-0131">Cell cycle</keyword>
<accession>A0A1I4I625</accession>
<dbReference type="OrthoDB" id="9796286at2"/>
<dbReference type="PANTHER" id="PTHR38429:SF1">
    <property type="entry name" value="SEPTATION PROTEIN SPOVG-RELATED"/>
    <property type="match status" value="1"/>
</dbReference>
<organism evidence="4 5">
    <name type="scientific">Halanaerobium salsuginis</name>
    <dbReference type="NCBI Taxonomy" id="29563"/>
    <lineage>
        <taxon>Bacteria</taxon>
        <taxon>Bacillati</taxon>
        <taxon>Bacillota</taxon>
        <taxon>Clostridia</taxon>
        <taxon>Halanaerobiales</taxon>
        <taxon>Halanaerobiaceae</taxon>
        <taxon>Halanaerobium</taxon>
    </lineage>
</organism>
<evidence type="ECO:0000313" key="5">
    <source>
        <dbReference type="Proteomes" id="UP000199006"/>
    </source>
</evidence>
<proteinExistence type="predicted"/>
<keyword evidence="5" id="KW-1185">Reference proteome</keyword>
<evidence type="ECO:0000313" key="4">
    <source>
        <dbReference type="EMBL" id="SFL49849.1"/>
    </source>
</evidence>
<gene>
    <name evidence="4" type="ORF">SAMN02983006_01310</name>
</gene>
<dbReference type="RefSeq" id="WP_089861214.1">
    <property type="nucleotide sequence ID" value="NZ_FOTI01000015.1"/>
</dbReference>
<dbReference type="EMBL" id="FOTI01000015">
    <property type="protein sequence ID" value="SFL49849.1"/>
    <property type="molecule type" value="Genomic_DNA"/>
</dbReference>
<sequence>MKITDVRVFPVNINGSMVKAYATVTFDESFVVRDMRIVEGKNGVFLSMPARRKRNGDFKDVCFPISAKLRDNLEKMVLEKFSDPLTEEVIPDA</sequence>
<reference evidence="4 5" key="1">
    <citation type="submission" date="2016-10" db="EMBL/GenBank/DDBJ databases">
        <authorList>
            <person name="de Groot N.N."/>
        </authorList>
    </citation>
    <scope>NUCLEOTIDE SEQUENCE [LARGE SCALE GENOMIC DNA]</scope>
    <source>
        <strain evidence="4 5">ATCC 51327</strain>
    </source>
</reference>
<dbReference type="GO" id="GO:0000917">
    <property type="term" value="P:division septum assembly"/>
    <property type="evidence" value="ECO:0007669"/>
    <property type="project" value="UniProtKB-KW"/>
</dbReference>
<keyword evidence="2" id="KW-0717">Septation</keyword>
<evidence type="ECO:0000256" key="3">
    <source>
        <dbReference type="ARBA" id="ARBA00023306"/>
    </source>
</evidence>
<dbReference type="PANTHER" id="PTHR38429">
    <property type="entry name" value="SEPTATION PROTEIN SPOVG-RELATED"/>
    <property type="match status" value="1"/>
</dbReference>
<dbReference type="GO" id="GO:0030435">
    <property type="term" value="P:sporulation resulting in formation of a cellular spore"/>
    <property type="evidence" value="ECO:0007669"/>
    <property type="project" value="InterPro"/>
</dbReference>
<protein>
    <submittedName>
        <fullName evidence="4">Stage V sporulation protein G</fullName>
    </submittedName>
</protein>
<dbReference type="STRING" id="29563.SAMN02983006_01310"/>